<keyword evidence="2" id="KW-0812">Transmembrane</keyword>
<evidence type="ECO:0000313" key="4">
    <source>
        <dbReference type="EMBL" id="MBM6878807.1"/>
    </source>
</evidence>
<dbReference type="Pfam" id="PF01551">
    <property type="entry name" value="Peptidase_M23"/>
    <property type="match status" value="1"/>
</dbReference>
<dbReference type="SUPFAM" id="SSF51261">
    <property type="entry name" value="Duplicated hybrid motif"/>
    <property type="match status" value="1"/>
</dbReference>
<evidence type="ECO:0000256" key="1">
    <source>
        <dbReference type="SAM" id="Coils"/>
    </source>
</evidence>
<evidence type="ECO:0000259" key="3">
    <source>
        <dbReference type="Pfam" id="PF01551"/>
    </source>
</evidence>
<dbReference type="InterPro" id="IPR016047">
    <property type="entry name" value="M23ase_b-sheet_dom"/>
</dbReference>
<organism evidence="4 5">
    <name type="scientific">Anaerotignum lactatifermentans</name>
    <dbReference type="NCBI Taxonomy" id="160404"/>
    <lineage>
        <taxon>Bacteria</taxon>
        <taxon>Bacillati</taxon>
        <taxon>Bacillota</taxon>
        <taxon>Clostridia</taxon>
        <taxon>Lachnospirales</taxon>
        <taxon>Anaerotignaceae</taxon>
        <taxon>Anaerotignum</taxon>
    </lineage>
</organism>
<keyword evidence="2" id="KW-1133">Transmembrane helix</keyword>
<dbReference type="InterPro" id="IPR011055">
    <property type="entry name" value="Dup_hybrid_motif"/>
</dbReference>
<feature type="transmembrane region" description="Helical" evidence="2">
    <location>
        <begin position="42"/>
        <end position="63"/>
    </location>
</feature>
<dbReference type="PANTHER" id="PTHR21666:SF270">
    <property type="entry name" value="MUREIN HYDROLASE ACTIVATOR ENVC"/>
    <property type="match status" value="1"/>
</dbReference>
<reference evidence="4 5" key="1">
    <citation type="journal article" date="2021" name="Sci. Rep.">
        <title>The distribution of antibiotic resistance genes in chicken gut microbiota commensals.</title>
        <authorList>
            <person name="Juricova H."/>
            <person name="Matiasovicova J."/>
            <person name="Kubasova T."/>
            <person name="Cejkova D."/>
            <person name="Rychlik I."/>
        </authorList>
    </citation>
    <scope>NUCLEOTIDE SEQUENCE [LARGE SCALE GENOMIC DNA]</scope>
    <source>
        <strain evidence="4 5">An431b</strain>
    </source>
</reference>
<comment type="caution">
    <text evidence="4">The sequence shown here is derived from an EMBL/GenBank/DDBJ whole genome shotgun (WGS) entry which is preliminary data.</text>
</comment>
<accession>A0ABS2GD63</accession>
<dbReference type="RefSeq" id="WP_205132919.1">
    <property type="nucleotide sequence ID" value="NZ_JACSNT010000003.1"/>
</dbReference>
<dbReference type="EMBL" id="JACSNV010000022">
    <property type="protein sequence ID" value="MBM6878807.1"/>
    <property type="molecule type" value="Genomic_DNA"/>
</dbReference>
<protein>
    <submittedName>
        <fullName evidence="4">Peptidoglycan DD-metalloendopeptidase family protein</fullName>
    </submittedName>
</protein>
<dbReference type="PANTHER" id="PTHR21666">
    <property type="entry name" value="PEPTIDASE-RELATED"/>
    <property type="match status" value="1"/>
</dbReference>
<proteinExistence type="predicted"/>
<gene>
    <name evidence="4" type="ORF">H9X83_11695</name>
</gene>
<keyword evidence="5" id="KW-1185">Reference proteome</keyword>
<dbReference type="Gene3D" id="2.70.70.10">
    <property type="entry name" value="Glucose Permease (Domain IIA)"/>
    <property type="match status" value="1"/>
</dbReference>
<feature type="domain" description="M23ase beta-sheet core" evidence="3">
    <location>
        <begin position="238"/>
        <end position="333"/>
    </location>
</feature>
<keyword evidence="2" id="KW-0472">Membrane</keyword>
<evidence type="ECO:0000256" key="2">
    <source>
        <dbReference type="SAM" id="Phobius"/>
    </source>
</evidence>
<evidence type="ECO:0000313" key="5">
    <source>
        <dbReference type="Proteomes" id="UP000729290"/>
    </source>
</evidence>
<sequence>MEENQNLSKDMEAQKEKHRHFLTLHLSHKGETKTIGLKKYHAALLGAAIVCVLGGGIVATASYQQAKHQLQASEEQLQAAENANRKLAQKTEVLESENKEYTQNLEEIQQKTTQLEDKLTELETTKENLAEQINGMSGADTASAEAYLSILNDSQTTQKDFTTIVTTAYNKTEALSSQLEKMDVLLDEAGVSFQNVADGVTVALAKESNIPMGFPVENGIVSTEFNPGGDSSISDGRVHKGIDLSTRSQILPITATASGTVVEAAFHEDFGYYVKIDHGNGFTTMYAHNSENLVSVGDQVKRGDTIAMTGSTGMSTGIHCHYEIQLNGVYQNPRDFQ</sequence>
<dbReference type="CDD" id="cd12797">
    <property type="entry name" value="M23_peptidase"/>
    <property type="match status" value="1"/>
</dbReference>
<dbReference type="Proteomes" id="UP000729290">
    <property type="component" value="Unassembled WGS sequence"/>
</dbReference>
<dbReference type="InterPro" id="IPR050570">
    <property type="entry name" value="Cell_wall_metabolism_enzyme"/>
</dbReference>
<name>A0ABS2GD63_9FIRM</name>
<feature type="coiled-coil region" evidence="1">
    <location>
        <begin position="63"/>
        <end position="139"/>
    </location>
</feature>
<keyword evidence="1" id="KW-0175">Coiled coil</keyword>